<evidence type="ECO:0000259" key="3">
    <source>
        <dbReference type="Pfam" id="PF05368"/>
    </source>
</evidence>
<sequence length="341" mass="37505">MTKKLITVLGITGTQGGSVANRFLAHADWRVRGLTRNPDSVKAKSWASRGVEMVKGDHDDPESLRAAFQGAHAIFAVTDWATNYARVSGDKALQDKARAAGRSIEEYAGDLETSQGVNVARAASDPGVLATLERFVFSTLAAVREISGGKYRHSYEFDSKAAAERYMREELPAIRERLSTVTMGIFQETWKDIPAFRLHRKADGTFEYVRLAVTGSHMANPEVVATRDTGAFVEALVLHHPPGTDVLGASDIITKPDYAALWARKQGVAATVRDVSEEEYVKYIPEGFEATILDDFRFFAEYGYTGGNPRVKTPAELGIKTTSLEEFFEGEDWSAVLKGEM</sequence>
<dbReference type="SUPFAM" id="SSF51735">
    <property type="entry name" value="NAD(P)-binding Rossmann-fold domains"/>
    <property type="match status" value="1"/>
</dbReference>
<evidence type="ECO:0000256" key="2">
    <source>
        <dbReference type="ARBA" id="ARBA00022857"/>
    </source>
</evidence>
<dbReference type="Gene3D" id="3.90.25.10">
    <property type="entry name" value="UDP-galactose 4-epimerase, domain 1"/>
    <property type="match status" value="1"/>
</dbReference>
<evidence type="ECO:0000313" key="4">
    <source>
        <dbReference type="EMBL" id="KAK8875287.1"/>
    </source>
</evidence>
<keyword evidence="5" id="KW-1185">Reference proteome</keyword>
<reference evidence="4 5" key="1">
    <citation type="journal article" date="2024" name="IMA Fungus">
        <title>Apiospora arundinis, a panoply of carbohydrate-active enzymes and secondary metabolites.</title>
        <authorList>
            <person name="Sorensen T."/>
            <person name="Petersen C."/>
            <person name="Muurmann A.T."/>
            <person name="Christiansen J.V."/>
            <person name="Brundto M.L."/>
            <person name="Overgaard C.K."/>
            <person name="Boysen A.T."/>
            <person name="Wollenberg R.D."/>
            <person name="Larsen T.O."/>
            <person name="Sorensen J.L."/>
            <person name="Nielsen K.L."/>
            <person name="Sondergaard T.E."/>
        </authorList>
    </citation>
    <scope>NUCLEOTIDE SEQUENCE [LARGE SCALE GENOMIC DNA]</scope>
    <source>
        <strain evidence="4 5">AAU 773</strain>
    </source>
</reference>
<organism evidence="4 5">
    <name type="scientific">Apiospora arundinis</name>
    <dbReference type="NCBI Taxonomy" id="335852"/>
    <lineage>
        <taxon>Eukaryota</taxon>
        <taxon>Fungi</taxon>
        <taxon>Dikarya</taxon>
        <taxon>Ascomycota</taxon>
        <taxon>Pezizomycotina</taxon>
        <taxon>Sordariomycetes</taxon>
        <taxon>Xylariomycetidae</taxon>
        <taxon>Amphisphaeriales</taxon>
        <taxon>Apiosporaceae</taxon>
        <taxon>Apiospora</taxon>
    </lineage>
</organism>
<dbReference type="PANTHER" id="PTHR42748:SF26">
    <property type="entry name" value="NMRA-LIKE DOMAIN-CONTAINING PROTEIN"/>
    <property type="match status" value="1"/>
</dbReference>
<keyword evidence="2" id="KW-0521">NADP</keyword>
<dbReference type="EMBL" id="JAPCWZ010000003">
    <property type="protein sequence ID" value="KAK8875287.1"/>
    <property type="molecule type" value="Genomic_DNA"/>
</dbReference>
<dbReference type="InterPro" id="IPR036291">
    <property type="entry name" value="NAD(P)-bd_dom_sf"/>
</dbReference>
<feature type="domain" description="NmrA-like" evidence="3">
    <location>
        <begin position="2"/>
        <end position="327"/>
    </location>
</feature>
<gene>
    <name evidence="4" type="ORF">PGQ11_005801</name>
</gene>
<proteinExistence type="inferred from homology"/>
<dbReference type="Pfam" id="PF05368">
    <property type="entry name" value="NmrA"/>
    <property type="match status" value="1"/>
</dbReference>
<name>A0ABR2JDN0_9PEZI</name>
<dbReference type="InterPro" id="IPR051164">
    <property type="entry name" value="NmrA-like_oxidored"/>
</dbReference>
<comment type="caution">
    <text evidence="4">The sequence shown here is derived from an EMBL/GenBank/DDBJ whole genome shotgun (WGS) entry which is preliminary data.</text>
</comment>
<dbReference type="PANTHER" id="PTHR42748">
    <property type="entry name" value="NITROGEN METABOLITE REPRESSION PROTEIN NMRA FAMILY MEMBER"/>
    <property type="match status" value="1"/>
</dbReference>
<accession>A0ABR2JDN0</accession>
<evidence type="ECO:0000256" key="1">
    <source>
        <dbReference type="ARBA" id="ARBA00006328"/>
    </source>
</evidence>
<protein>
    <recommendedName>
        <fullName evidence="3">NmrA-like domain-containing protein</fullName>
    </recommendedName>
</protein>
<dbReference type="InterPro" id="IPR008030">
    <property type="entry name" value="NmrA-like"/>
</dbReference>
<dbReference type="CDD" id="cd05251">
    <property type="entry name" value="NmrA_like_SDR_a"/>
    <property type="match status" value="1"/>
</dbReference>
<comment type="similarity">
    <text evidence="1">Belongs to the NmrA-type oxidoreductase family.</text>
</comment>
<dbReference type="Gene3D" id="3.40.50.720">
    <property type="entry name" value="NAD(P)-binding Rossmann-like Domain"/>
    <property type="match status" value="1"/>
</dbReference>
<evidence type="ECO:0000313" key="5">
    <source>
        <dbReference type="Proteomes" id="UP001390339"/>
    </source>
</evidence>
<dbReference type="Proteomes" id="UP001390339">
    <property type="component" value="Unassembled WGS sequence"/>
</dbReference>